<evidence type="ECO:0000259" key="4">
    <source>
        <dbReference type="PROSITE" id="PS50949"/>
    </source>
</evidence>
<gene>
    <name evidence="5" type="ORF">EDC90_102222</name>
</gene>
<dbReference type="InterPro" id="IPR000524">
    <property type="entry name" value="Tscrpt_reg_HTH_GntR"/>
</dbReference>
<keyword evidence="6" id="KW-1185">Reference proteome</keyword>
<dbReference type="PANTHER" id="PTHR44846">
    <property type="entry name" value="MANNOSYL-D-GLYCERATE TRANSPORT/METABOLISM SYSTEM REPRESSOR MNGR-RELATED"/>
    <property type="match status" value="1"/>
</dbReference>
<dbReference type="PROSITE" id="PS50949">
    <property type="entry name" value="HTH_GNTR"/>
    <property type="match status" value="1"/>
</dbReference>
<proteinExistence type="predicted"/>
<dbReference type="InterPro" id="IPR050679">
    <property type="entry name" value="Bact_HTH_transcr_reg"/>
</dbReference>
<reference evidence="5 6" key="1">
    <citation type="submission" date="2019-03" db="EMBL/GenBank/DDBJ databases">
        <title>Freshwater and sediment microbial communities from various areas in North America, analyzing microbe dynamics in response to fracking.</title>
        <authorList>
            <person name="Lamendella R."/>
        </authorList>
    </citation>
    <scope>NUCLEOTIDE SEQUENCE [LARGE SCALE GENOMIC DNA]</scope>
    <source>
        <strain evidence="5 6">175.2</strain>
    </source>
</reference>
<evidence type="ECO:0000313" key="6">
    <source>
        <dbReference type="Proteomes" id="UP000295097"/>
    </source>
</evidence>
<evidence type="ECO:0000256" key="3">
    <source>
        <dbReference type="ARBA" id="ARBA00023163"/>
    </source>
</evidence>
<dbReference type="InterPro" id="IPR028978">
    <property type="entry name" value="Chorismate_lyase_/UTRA_dom_sf"/>
</dbReference>
<dbReference type="AlphaFoldDB" id="A0A4R3NM68"/>
<sequence length="234" mass="26046">MTKQRSIQHVVQTLAGEIESGVLPVGAALPTQAALARRFDVSRYVIRAAFVLLAERQLITSWQGAGAVVRGREWPYPITTRTRIHESLKSFGADTTITLADTRPRVRPEAEVAEFLGLSLRERVPFAEFIIDVDGVPVAIGHHFIHPHRFDDVLKVLRQTGEIIGTYAALGIPDYMRRKTIVRTRLPKEREAALLGIPRQQPLFVSRGLNVDPDGNALEVTEAIVRGDRIHLAI</sequence>
<dbReference type="GO" id="GO:0003677">
    <property type="term" value="F:DNA binding"/>
    <property type="evidence" value="ECO:0007669"/>
    <property type="project" value="UniProtKB-KW"/>
</dbReference>
<dbReference type="SMART" id="SM00866">
    <property type="entry name" value="UTRA"/>
    <property type="match status" value="1"/>
</dbReference>
<dbReference type="CDD" id="cd07377">
    <property type="entry name" value="WHTH_GntR"/>
    <property type="match status" value="1"/>
</dbReference>
<comment type="caution">
    <text evidence="5">The sequence shown here is derived from an EMBL/GenBank/DDBJ whole genome shotgun (WGS) entry which is preliminary data.</text>
</comment>
<evidence type="ECO:0000256" key="2">
    <source>
        <dbReference type="ARBA" id="ARBA00023125"/>
    </source>
</evidence>
<dbReference type="PANTHER" id="PTHR44846:SF17">
    <property type="entry name" value="GNTR-FAMILY TRANSCRIPTIONAL REGULATOR"/>
    <property type="match status" value="1"/>
</dbReference>
<keyword evidence="1" id="KW-0805">Transcription regulation</keyword>
<dbReference type="Proteomes" id="UP000295097">
    <property type="component" value="Unassembled WGS sequence"/>
</dbReference>
<dbReference type="GO" id="GO:0003700">
    <property type="term" value="F:DNA-binding transcription factor activity"/>
    <property type="evidence" value="ECO:0007669"/>
    <property type="project" value="InterPro"/>
</dbReference>
<dbReference type="InterPro" id="IPR036390">
    <property type="entry name" value="WH_DNA-bd_sf"/>
</dbReference>
<dbReference type="SUPFAM" id="SSF64288">
    <property type="entry name" value="Chorismate lyase-like"/>
    <property type="match status" value="1"/>
</dbReference>
<keyword evidence="2" id="KW-0238">DNA-binding</keyword>
<dbReference type="RefSeq" id="WP_132312593.1">
    <property type="nucleotide sequence ID" value="NZ_SMAR01000022.1"/>
</dbReference>
<dbReference type="Gene3D" id="3.40.1410.10">
    <property type="entry name" value="Chorismate lyase-like"/>
    <property type="match status" value="1"/>
</dbReference>
<organism evidence="5 6">
    <name type="scientific">Martelella mediterranea</name>
    <dbReference type="NCBI Taxonomy" id="293089"/>
    <lineage>
        <taxon>Bacteria</taxon>
        <taxon>Pseudomonadati</taxon>
        <taxon>Pseudomonadota</taxon>
        <taxon>Alphaproteobacteria</taxon>
        <taxon>Hyphomicrobiales</taxon>
        <taxon>Aurantimonadaceae</taxon>
        <taxon>Martelella</taxon>
    </lineage>
</organism>
<dbReference type="InterPro" id="IPR036388">
    <property type="entry name" value="WH-like_DNA-bd_sf"/>
</dbReference>
<evidence type="ECO:0000313" key="5">
    <source>
        <dbReference type="EMBL" id="TCT36293.1"/>
    </source>
</evidence>
<evidence type="ECO:0000256" key="1">
    <source>
        <dbReference type="ARBA" id="ARBA00023015"/>
    </source>
</evidence>
<dbReference type="Gene3D" id="1.10.10.10">
    <property type="entry name" value="Winged helix-like DNA-binding domain superfamily/Winged helix DNA-binding domain"/>
    <property type="match status" value="1"/>
</dbReference>
<dbReference type="Pfam" id="PF00392">
    <property type="entry name" value="GntR"/>
    <property type="match status" value="1"/>
</dbReference>
<accession>A0A4R3NM68</accession>
<dbReference type="InterPro" id="IPR011663">
    <property type="entry name" value="UTRA"/>
</dbReference>
<keyword evidence="3" id="KW-0804">Transcription</keyword>
<dbReference type="SMART" id="SM00345">
    <property type="entry name" value="HTH_GNTR"/>
    <property type="match status" value="1"/>
</dbReference>
<protein>
    <submittedName>
        <fullName evidence="5">GntR family transcriptional regulator</fullName>
    </submittedName>
</protein>
<dbReference type="SUPFAM" id="SSF46785">
    <property type="entry name" value="Winged helix' DNA-binding domain"/>
    <property type="match status" value="1"/>
</dbReference>
<dbReference type="Pfam" id="PF07702">
    <property type="entry name" value="UTRA"/>
    <property type="match status" value="1"/>
</dbReference>
<feature type="domain" description="HTH gntR-type" evidence="4">
    <location>
        <begin position="4"/>
        <end position="72"/>
    </location>
</feature>
<name>A0A4R3NM68_9HYPH</name>
<dbReference type="OrthoDB" id="5454556at2"/>
<dbReference type="GO" id="GO:0045892">
    <property type="term" value="P:negative regulation of DNA-templated transcription"/>
    <property type="evidence" value="ECO:0007669"/>
    <property type="project" value="TreeGrafter"/>
</dbReference>
<dbReference type="EMBL" id="SMAR01000022">
    <property type="protein sequence ID" value="TCT36293.1"/>
    <property type="molecule type" value="Genomic_DNA"/>
</dbReference>